<proteinExistence type="predicted"/>
<reference evidence="1 2" key="1">
    <citation type="submission" date="2024-01" db="EMBL/GenBank/DDBJ databases">
        <title>The genomes of 5 underutilized Papilionoideae crops provide insights into root nodulation and disease resistanc.</title>
        <authorList>
            <person name="Jiang F."/>
        </authorList>
    </citation>
    <scope>NUCLEOTIDE SEQUENCE [LARGE SCALE GENOMIC DNA]</scope>
    <source>
        <strain evidence="1">JINMINGXINNONG_FW02</strain>
        <tissue evidence="1">Leaves</tissue>
    </source>
</reference>
<protein>
    <submittedName>
        <fullName evidence="1">Uncharacterized protein</fullName>
    </submittedName>
</protein>
<evidence type="ECO:0000313" key="1">
    <source>
        <dbReference type="EMBL" id="KAK7368097.1"/>
    </source>
</evidence>
<evidence type="ECO:0000313" key="2">
    <source>
        <dbReference type="Proteomes" id="UP001374584"/>
    </source>
</evidence>
<gene>
    <name evidence="1" type="ORF">VNO80_10119</name>
</gene>
<dbReference type="Proteomes" id="UP001374584">
    <property type="component" value="Unassembled WGS sequence"/>
</dbReference>
<accession>A0AAN9N805</accession>
<dbReference type="EMBL" id="JAYMYR010000004">
    <property type="protein sequence ID" value="KAK7368097.1"/>
    <property type="molecule type" value="Genomic_DNA"/>
</dbReference>
<organism evidence="1 2">
    <name type="scientific">Phaseolus coccineus</name>
    <name type="common">Scarlet runner bean</name>
    <name type="synonym">Phaseolus multiflorus</name>
    <dbReference type="NCBI Taxonomy" id="3886"/>
    <lineage>
        <taxon>Eukaryota</taxon>
        <taxon>Viridiplantae</taxon>
        <taxon>Streptophyta</taxon>
        <taxon>Embryophyta</taxon>
        <taxon>Tracheophyta</taxon>
        <taxon>Spermatophyta</taxon>
        <taxon>Magnoliopsida</taxon>
        <taxon>eudicotyledons</taxon>
        <taxon>Gunneridae</taxon>
        <taxon>Pentapetalae</taxon>
        <taxon>rosids</taxon>
        <taxon>fabids</taxon>
        <taxon>Fabales</taxon>
        <taxon>Fabaceae</taxon>
        <taxon>Papilionoideae</taxon>
        <taxon>50 kb inversion clade</taxon>
        <taxon>NPAAA clade</taxon>
        <taxon>indigoferoid/millettioid clade</taxon>
        <taxon>Phaseoleae</taxon>
        <taxon>Phaseolus</taxon>
    </lineage>
</organism>
<comment type="caution">
    <text evidence="1">The sequence shown here is derived from an EMBL/GenBank/DDBJ whole genome shotgun (WGS) entry which is preliminary data.</text>
</comment>
<name>A0AAN9N805_PHACN</name>
<dbReference type="AlphaFoldDB" id="A0AAN9N805"/>
<sequence length="81" mass="9030">MYEISTLHTDRHIRRYQSVDPKVVKFVDDAEIGPVVGLRPTSVLIDDSEHQEGEIASLSIEVIGIDDSIGHLPPHLLRGVF</sequence>
<keyword evidence="2" id="KW-1185">Reference proteome</keyword>